<reference evidence="3" key="1">
    <citation type="submission" date="2022-11" db="EMBL/GenBank/DDBJ databases">
        <authorList>
            <person name="Petersen C."/>
        </authorList>
    </citation>
    <scope>NUCLEOTIDE SEQUENCE</scope>
    <source>
        <strain evidence="3">IBT 30069</strain>
    </source>
</reference>
<evidence type="ECO:0000259" key="2">
    <source>
        <dbReference type="Pfam" id="PF05433"/>
    </source>
</evidence>
<sequence>MSNQDYYQSFQQSSGYPATTSTPASSSENYGQPPPSYGQNYGPNYAQGGTNAGQYPPQQSENKEFVPGNQESFYRAQNDQSNGYQGDSFQAPGAPGEERGLAGAVTGAAAGGYAGHKVHHGVLGTVGGAVLGSITESAIKKHNKKEERQEAYYDHNQGPNMFSSGMEIIE</sequence>
<comment type="caution">
    <text evidence="3">The sequence shown here is derived from an EMBL/GenBank/DDBJ whole genome shotgun (WGS) entry which is preliminary data.</text>
</comment>
<dbReference type="EMBL" id="JAPQKH010000002">
    <property type="protein sequence ID" value="KAJ5113872.1"/>
    <property type="molecule type" value="Genomic_DNA"/>
</dbReference>
<evidence type="ECO:0000313" key="3">
    <source>
        <dbReference type="EMBL" id="KAJ5113872.1"/>
    </source>
</evidence>
<dbReference type="AlphaFoldDB" id="A0A9W9G9D0"/>
<protein>
    <recommendedName>
        <fullName evidence="2">Glycine zipper 2TM domain-containing protein</fullName>
    </recommendedName>
</protein>
<reference evidence="3" key="2">
    <citation type="journal article" date="2023" name="IMA Fungus">
        <title>Comparative genomic study of the Penicillium genus elucidates a diverse pangenome and 15 lateral gene transfer events.</title>
        <authorList>
            <person name="Petersen C."/>
            <person name="Sorensen T."/>
            <person name="Nielsen M.R."/>
            <person name="Sondergaard T.E."/>
            <person name="Sorensen J.L."/>
            <person name="Fitzpatrick D.A."/>
            <person name="Frisvad J.C."/>
            <person name="Nielsen K.L."/>
        </authorList>
    </citation>
    <scope>NUCLEOTIDE SEQUENCE</scope>
    <source>
        <strain evidence="3">IBT 30069</strain>
    </source>
</reference>
<feature type="domain" description="Glycine zipper 2TM" evidence="2">
    <location>
        <begin position="102"/>
        <end position="139"/>
    </location>
</feature>
<feature type="region of interest" description="Disordered" evidence="1">
    <location>
        <begin position="140"/>
        <end position="170"/>
    </location>
</feature>
<name>A0A9W9G9D0_9EURO</name>
<dbReference type="Proteomes" id="UP001149165">
    <property type="component" value="Unassembled WGS sequence"/>
</dbReference>
<dbReference type="PANTHER" id="PTHR37014">
    <property type="entry name" value="EXPRESSION LETHALITY PROTEIN HEL10, PUTATIVE (AFU_ORTHOLOGUE AFUA_1G06580)-RELATED"/>
    <property type="match status" value="1"/>
</dbReference>
<proteinExistence type="predicted"/>
<feature type="compositionally biased region" description="Low complexity" evidence="1">
    <location>
        <begin position="13"/>
        <end position="27"/>
    </location>
</feature>
<gene>
    <name evidence="3" type="ORF">N7456_002406</name>
</gene>
<evidence type="ECO:0000256" key="1">
    <source>
        <dbReference type="SAM" id="MobiDB-lite"/>
    </source>
</evidence>
<feature type="compositionally biased region" description="Polar residues" evidence="1">
    <location>
        <begin position="37"/>
        <end position="60"/>
    </location>
</feature>
<feature type="compositionally biased region" description="Basic and acidic residues" evidence="1">
    <location>
        <begin position="144"/>
        <end position="153"/>
    </location>
</feature>
<dbReference type="PANTHER" id="PTHR37014:SF1">
    <property type="entry name" value="EXPRESSION LETHALITY PROTEIN HEL10, PUTATIVE (AFU_ORTHOLOGUE AFUA_1G06580)-RELATED"/>
    <property type="match status" value="1"/>
</dbReference>
<accession>A0A9W9G9D0</accession>
<dbReference type="Pfam" id="PF05433">
    <property type="entry name" value="Rick_17kDa_Anti"/>
    <property type="match status" value="1"/>
</dbReference>
<dbReference type="InterPro" id="IPR008816">
    <property type="entry name" value="Gly_zipper_2TM_dom"/>
</dbReference>
<dbReference type="GO" id="GO:0019867">
    <property type="term" value="C:outer membrane"/>
    <property type="evidence" value="ECO:0007669"/>
    <property type="project" value="InterPro"/>
</dbReference>
<feature type="compositionally biased region" description="Polar residues" evidence="1">
    <location>
        <begin position="1"/>
        <end position="12"/>
    </location>
</feature>
<evidence type="ECO:0000313" key="4">
    <source>
        <dbReference type="Proteomes" id="UP001149165"/>
    </source>
</evidence>
<organism evidence="3 4">
    <name type="scientific">Penicillium angulare</name>
    <dbReference type="NCBI Taxonomy" id="116970"/>
    <lineage>
        <taxon>Eukaryota</taxon>
        <taxon>Fungi</taxon>
        <taxon>Dikarya</taxon>
        <taxon>Ascomycota</taxon>
        <taxon>Pezizomycotina</taxon>
        <taxon>Eurotiomycetes</taxon>
        <taxon>Eurotiomycetidae</taxon>
        <taxon>Eurotiales</taxon>
        <taxon>Aspergillaceae</taxon>
        <taxon>Penicillium</taxon>
    </lineage>
</organism>
<feature type="region of interest" description="Disordered" evidence="1">
    <location>
        <begin position="1"/>
        <end position="102"/>
    </location>
</feature>
<feature type="compositionally biased region" description="Polar residues" evidence="1">
    <location>
        <begin position="69"/>
        <end position="88"/>
    </location>
</feature>
<keyword evidence="4" id="KW-1185">Reference proteome</keyword>